<feature type="domain" description="HTH cro/C1-type" evidence="2">
    <location>
        <begin position="9"/>
        <end position="63"/>
    </location>
</feature>
<sequence>MDNMIGERLRARRKELNITQMEIQKELGISSGNLSGIENGRVYPSASALIGLSKILHCTTDWILKGDSLNIENYSFSQNEDFLLNGFRTLSIEDQEEMLAILQIKMEKRKTVKGDAKGMVKSSKSMTSEECATIEKMA</sequence>
<dbReference type="SUPFAM" id="SSF47413">
    <property type="entry name" value="lambda repressor-like DNA-binding domains"/>
    <property type="match status" value="1"/>
</dbReference>
<reference evidence="3 4" key="1">
    <citation type="submission" date="2020-08" db="EMBL/GenBank/DDBJ databases">
        <title>Genome public.</title>
        <authorList>
            <person name="Liu C."/>
            <person name="Sun Q."/>
        </authorList>
    </citation>
    <scope>NUCLEOTIDE SEQUENCE [LARGE SCALE GENOMIC DNA]</scope>
    <source>
        <strain evidence="3 4">NSJ-66</strain>
    </source>
</reference>
<dbReference type="PANTHER" id="PTHR46797:SF1">
    <property type="entry name" value="METHYLPHOSPHONATE SYNTHASE"/>
    <property type="match status" value="1"/>
</dbReference>
<dbReference type="InterPro" id="IPR010982">
    <property type="entry name" value="Lambda_DNA-bd_dom_sf"/>
</dbReference>
<evidence type="ECO:0000313" key="4">
    <source>
        <dbReference type="Proteomes" id="UP000634672"/>
    </source>
</evidence>
<dbReference type="CDD" id="cd00093">
    <property type="entry name" value="HTH_XRE"/>
    <property type="match status" value="1"/>
</dbReference>
<dbReference type="Proteomes" id="UP000634672">
    <property type="component" value="Unassembled WGS sequence"/>
</dbReference>
<keyword evidence="4" id="KW-1185">Reference proteome</keyword>
<keyword evidence="1" id="KW-0238">DNA-binding</keyword>
<organism evidence="3 4">
    <name type="scientific">Hungatella hominis</name>
    <dbReference type="NCBI Taxonomy" id="2763050"/>
    <lineage>
        <taxon>Bacteria</taxon>
        <taxon>Bacillati</taxon>
        <taxon>Bacillota</taxon>
        <taxon>Clostridia</taxon>
        <taxon>Lachnospirales</taxon>
        <taxon>Lachnospiraceae</taxon>
        <taxon>Hungatella</taxon>
    </lineage>
</organism>
<dbReference type="SMART" id="SM00530">
    <property type="entry name" value="HTH_XRE"/>
    <property type="match status" value="1"/>
</dbReference>
<comment type="caution">
    <text evidence="3">The sequence shown here is derived from an EMBL/GenBank/DDBJ whole genome shotgun (WGS) entry which is preliminary data.</text>
</comment>
<dbReference type="Gene3D" id="1.10.260.40">
    <property type="entry name" value="lambda repressor-like DNA-binding domains"/>
    <property type="match status" value="1"/>
</dbReference>
<proteinExistence type="predicted"/>
<dbReference type="InterPro" id="IPR050807">
    <property type="entry name" value="TransReg_Diox_bact_type"/>
</dbReference>
<dbReference type="Pfam" id="PF12844">
    <property type="entry name" value="HTH_19"/>
    <property type="match status" value="1"/>
</dbReference>
<name>A0ABR7H7J7_9FIRM</name>
<gene>
    <name evidence="3" type="ORF">H8S75_14595</name>
</gene>
<protein>
    <submittedName>
        <fullName evidence="3">Helix-turn-helix domain-containing protein</fullName>
    </submittedName>
</protein>
<dbReference type="RefSeq" id="WP_187022261.1">
    <property type="nucleotide sequence ID" value="NZ_JACOPB010000006.1"/>
</dbReference>
<dbReference type="InterPro" id="IPR001387">
    <property type="entry name" value="Cro/C1-type_HTH"/>
</dbReference>
<dbReference type="PANTHER" id="PTHR46797">
    <property type="entry name" value="HTH-TYPE TRANSCRIPTIONAL REGULATOR"/>
    <property type="match status" value="1"/>
</dbReference>
<dbReference type="PROSITE" id="PS50943">
    <property type="entry name" value="HTH_CROC1"/>
    <property type="match status" value="1"/>
</dbReference>
<dbReference type="EMBL" id="JACOPB010000006">
    <property type="protein sequence ID" value="MBC5709183.1"/>
    <property type="molecule type" value="Genomic_DNA"/>
</dbReference>
<evidence type="ECO:0000313" key="3">
    <source>
        <dbReference type="EMBL" id="MBC5709183.1"/>
    </source>
</evidence>
<evidence type="ECO:0000259" key="2">
    <source>
        <dbReference type="PROSITE" id="PS50943"/>
    </source>
</evidence>
<evidence type="ECO:0000256" key="1">
    <source>
        <dbReference type="ARBA" id="ARBA00023125"/>
    </source>
</evidence>
<accession>A0ABR7H7J7</accession>